<dbReference type="AlphaFoldDB" id="W8BYX4"/>
<proteinExistence type="evidence at transcript level"/>
<evidence type="ECO:0000313" key="1">
    <source>
        <dbReference type="EMBL" id="JAC04508.1"/>
    </source>
</evidence>
<accession>W8BYX4</accession>
<reference evidence="1" key="1">
    <citation type="submission" date="2013-07" db="EMBL/GenBank/DDBJ databases">
        <authorList>
            <person name="Geib S."/>
        </authorList>
    </citation>
    <scope>NUCLEOTIDE SEQUENCE</scope>
</reference>
<name>W8BYX4_CERCA</name>
<organism evidence="1">
    <name type="scientific">Ceratitis capitata</name>
    <name type="common">Mediterranean fruit fly</name>
    <name type="synonym">Tephritis capitata</name>
    <dbReference type="NCBI Taxonomy" id="7213"/>
    <lineage>
        <taxon>Eukaryota</taxon>
        <taxon>Metazoa</taxon>
        <taxon>Ecdysozoa</taxon>
        <taxon>Arthropoda</taxon>
        <taxon>Hexapoda</taxon>
        <taxon>Insecta</taxon>
        <taxon>Pterygota</taxon>
        <taxon>Neoptera</taxon>
        <taxon>Endopterygota</taxon>
        <taxon>Diptera</taxon>
        <taxon>Brachycera</taxon>
        <taxon>Muscomorpha</taxon>
        <taxon>Tephritoidea</taxon>
        <taxon>Tephritidae</taxon>
        <taxon>Ceratitis</taxon>
        <taxon>Ceratitis</taxon>
    </lineage>
</organism>
<dbReference type="EMBL" id="GAMC01002048">
    <property type="protein sequence ID" value="JAC04508.1"/>
    <property type="molecule type" value="mRNA"/>
</dbReference>
<sequence length="108" mass="12359">MLVSHFESNESATNCTMRYRANQKLKTVLKTHKGSGEKMHVAKNSLIDLNVIYKSKKKTNGILNVCMSTSFKIEKDHFPLSSLLFFCASDENFLKRFPDIEHKVAGKY</sequence>
<reference evidence="1" key="2">
    <citation type="journal article" date="2014" name="BMC Genomics">
        <title>A genomic perspective to assessing quality of mass-reared SIT flies used in Mediterranean fruit fly (Ceratitis capitata) eradication in California.</title>
        <authorList>
            <person name="Calla B."/>
            <person name="Hall B."/>
            <person name="Hou S."/>
            <person name="Geib S.M."/>
        </authorList>
    </citation>
    <scope>NUCLEOTIDE SEQUENCE</scope>
</reference>
<protein>
    <submittedName>
        <fullName evidence="1">Uncharacterized protein</fullName>
    </submittedName>
</protein>